<evidence type="ECO:0000256" key="3">
    <source>
        <dbReference type="SAM" id="Coils"/>
    </source>
</evidence>
<sequence>MYPTHPVLDAIADCSDELRRLEAESAELRRLAPELVKKFREIGVMRIVQPKRYGGFEADPRVFNEAMYAISRASSSAGWVTGVVGVHSWHIGLFDDKAQREVFGEDPDTWVSSSYGPSGTARRVTGGHVLSGRWSFSSGSDYCDWVFVGGLVQDEAGGPPEYRHFLLPRSSYEIVDVWNASGLVGTGSNDIVVTEQFVPAYRTLNVSDTMDRKVPGKEVNTGPLFNMPWFGVLLNSVVVPLVGMASAALDEALQVHRTKVAANPMMMPNDLTLARFAEASGAIDLARDLLLRNLGDLYETALAGKGPTLAQRMRGKRDHMVAVELAVSAADKAYQSGGPRSIKSSSLIQQLWRDVHAGEHHAMNLPDGAYPVYGRYLIEGEAILPNITGAF</sequence>
<feature type="domain" description="Acyl-CoA dehydrogenase/oxidase N-terminal" evidence="4">
    <location>
        <begin position="15"/>
        <end position="101"/>
    </location>
</feature>
<evidence type="ECO:0000256" key="2">
    <source>
        <dbReference type="ARBA" id="ARBA00049661"/>
    </source>
</evidence>
<dbReference type="SUPFAM" id="SSF56645">
    <property type="entry name" value="Acyl-CoA dehydrogenase NM domain-like"/>
    <property type="match status" value="1"/>
</dbReference>
<protein>
    <submittedName>
        <fullName evidence="6">Acyl-CoA dehydrogenase family protein</fullName>
    </submittedName>
</protein>
<dbReference type="RefSeq" id="WP_343978511.1">
    <property type="nucleotide sequence ID" value="NZ_BAAAJG010000010.1"/>
</dbReference>
<comment type="caution">
    <text evidence="6">The sequence shown here is derived from an EMBL/GenBank/DDBJ whole genome shotgun (WGS) entry which is preliminary data.</text>
</comment>
<feature type="coiled-coil region" evidence="3">
    <location>
        <begin position="11"/>
        <end position="38"/>
    </location>
</feature>
<comment type="similarity">
    <text evidence="2">Belongs to the HpaH/HsaA monooxygenase family.</text>
</comment>
<evidence type="ECO:0000313" key="7">
    <source>
        <dbReference type="Proteomes" id="UP001597145"/>
    </source>
</evidence>
<dbReference type="Pfam" id="PF02771">
    <property type="entry name" value="Acyl-CoA_dh_N"/>
    <property type="match status" value="1"/>
</dbReference>
<keyword evidence="1" id="KW-0560">Oxidoreductase</keyword>
<evidence type="ECO:0000256" key="1">
    <source>
        <dbReference type="ARBA" id="ARBA00023002"/>
    </source>
</evidence>
<keyword evidence="7" id="KW-1185">Reference proteome</keyword>
<dbReference type="InterPro" id="IPR046373">
    <property type="entry name" value="Acyl-CoA_Oxase/DH_mid-dom_sf"/>
</dbReference>
<dbReference type="Gene3D" id="2.40.110.10">
    <property type="entry name" value="Butyryl-CoA Dehydrogenase, subunit A, domain 2"/>
    <property type="match status" value="1"/>
</dbReference>
<dbReference type="InterPro" id="IPR013107">
    <property type="entry name" value="Acyl-CoA_DH_C"/>
</dbReference>
<dbReference type="InterPro" id="IPR037069">
    <property type="entry name" value="AcylCoA_DH/ox_N_sf"/>
</dbReference>
<dbReference type="InterPro" id="IPR050741">
    <property type="entry name" value="Acyl-CoA_dehydrogenase"/>
</dbReference>
<evidence type="ECO:0000313" key="6">
    <source>
        <dbReference type="EMBL" id="MFD1532767.1"/>
    </source>
</evidence>
<accession>A0ABW4FR71</accession>
<dbReference type="Pfam" id="PF08028">
    <property type="entry name" value="Acyl-CoA_dh_2"/>
    <property type="match status" value="1"/>
</dbReference>
<organism evidence="6 7">
    <name type="scientific">Pseudonocardia aurantiaca</name>
    <dbReference type="NCBI Taxonomy" id="75290"/>
    <lineage>
        <taxon>Bacteria</taxon>
        <taxon>Bacillati</taxon>
        <taxon>Actinomycetota</taxon>
        <taxon>Actinomycetes</taxon>
        <taxon>Pseudonocardiales</taxon>
        <taxon>Pseudonocardiaceae</taxon>
        <taxon>Pseudonocardia</taxon>
    </lineage>
</organism>
<dbReference type="PANTHER" id="PTHR48083:SF19">
    <property type="entry name" value="FLAVIN-DEPENDENT MONOOXYGENASE, OXYGENASE SUBUNIT HSAA"/>
    <property type="match status" value="1"/>
</dbReference>
<dbReference type="Gene3D" id="1.20.140.10">
    <property type="entry name" value="Butyryl-CoA Dehydrogenase, subunit A, domain 3"/>
    <property type="match status" value="1"/>
</dbReference>
<dbReference type="InterPro" id="IPR036250">
    <property type="entry name" value="AcylCo_DH-like_C"/>
</dbReference>
<keyword evidence="3" id="KW-0175">Coiled coil</keyword>
<reference evidence="7" key="1">
    <citation type="journal article" date="2019" name="Int. J. Syst. Evol. Microbiol.">
        <title>The Global Catalogue of Microorganisms (GCM) 10K type strain sequencing project: providing services to taxonomists for standard genome sequencing and annotation.</title>
        <authorList>
            <consortium name="The Broad Institute Genomics Platform"/>
            <consortium name="The Broad Institute Genome Sequencing Center for Infectious Disease"/>
            <person name="Wu L."/>
            <person name="Ma J."/>
        </authorList>
    </citation>
    <scope>NUCLEOTIDE SEQUENCE [LARGE SCALE GENOMIC DNA]</scope>
    <source>
        <strain evidence="7">JCM 12165</strain>
    </source>
</reference>
<gene>
    <name evidence="6" type="ORF">ACFSCY_25415</name>
</gene>
<dbReference type="InterPro" id="IPR013786">
    <property type="entry name" value="AcylCoA_DH/ox_N"/>
</dbReference>
<evidence type="ECO:0000259" key="4">
    <source>
        <dbReference type="Pfam" id="PF02771"/>
    </source>
</evidence>
<dbReference type="PIRSF" id="PIRSF016578">
    <property type="entry name" value="HsaA"/>
    <property type="match status" value="1"/>
</dbReference>
<dbReference type="SUPFAM" id="SSF47203">
    <property type="entry name" value="Acyl-CoA dehydrogenase C-terminal domain-like"/>
    <property type="match status" value="1"/>
</dbReference>
<dbReference type="InterPro" id="IPR009100">
    <property type="entry name" value="AcylCoA_DH/oxidase_NM_dom_sf"/>
</dbReference>
<name>A0ABW4FR71_9PSEU</name>
<dbReference type="Gene3D" id="1.10.540.10">
    <property type="entry name" value="Acyl-CoA dehydrogenase/oxidase, N-terminal domain"/>
    <property type="match status" value="1"/>
</dbReference>
<feature type="domain" description="Acyl-CoA dehydrogenase C-terminal" evidence="5">
    <location>
        <begin position="239"/>
        <end position="363"/>
    </location>
</feature>
<proteinExistence type="inferred from homology"/>
<evidence type="ECO:0000259" key="5">
    <source>
        <dbReference type="Pfam" id="PF08028"/>
    </source>
</evidence>
<dbReference type="PANTHER" id="PTHR48083">
    <property type="entry name" value="MEDIUM-CHAIN SPECIFIC ACYL-COA DEHYDROGENASE, MITOCHONDRIAL-RELATED"/>
    <property type="match status" value="1"/>
</dbReference>
<dbReference type="EMBL" id="JBHUCP010000019">
    <property type="protein sequence ID" value="MFD1532767.1"/>
    <property type="molecule type" value="Genomic_DNA"/>
</dbReference>
<dbReference type="Proteomes" id="UP001597145">
    <property type="component" value="Unassembled WGS sequence"/>
</dbReference>